<comment type="similarity">
    <text evidence="10">Belongs to the SecD/SecF family. SecF subfamily.</text>
</comment>
<comment type="similarity">
    <text evidence="9">Belongs to the SecD/SecF family. SecD subfamily.</text>
</comment>
<keyword evidence="3 9" id="KW-1003">Cell membrane</keyword>
<dbReference type="Proteomes" id="UP000247465">
    <property type="component" value="Chromosome"/>
</dbReference>
<keyword evidence="5 9" id="KW-0653">Protein transport</keyword>
<dbReference type="InterPro" id="IPR048634">
    <property type="entry name" value="SecD_SecF_C"/>
</dbReference>
<feature type="transmembrane region" description="Helical" evidence="9">
    <location>
        <begin position="436"/>
        <end position="458"/>
    </location>
</feature>
<keyword evidence="4 9" id="KW-0812">Transmembrane</keyword>
<protein>
    <recommendedName>
        <fullName evidence="9 10">Multifunctional fusion protein</fullName>
    </recommendedName>
    <domain>
        <recommendedName>
            <fullName evidence="9">Protein translocase subunit SecD</fullName>
        </recommendedName>
    </domain>
    <domain>
        <recommendedName>
            <fullName evidence="10">Protein-export membrane protein SecF</fullName>
        </recommendedName>
    </domain>
</protein>
<dbReference type="AlphaFoldDB" id="A0A2Z4ARV5"/>
<evidence type="ECO:0000259" key="13">
    <source>
        <dbReference type="Pfam" id="PF22599"/>
    </source>
</evidence>
<evidence type="ECO:0000256" key="8">
    <source>
        <dbReference type="ARBA" id="ARBA00023136"/>
    </source>
</evidence>
<dbReference type="HAMAP" id="MF_01464_B">
    <property type="entry name" value="SecF_B"/>
    <property type="match status" value="1"/>
</dbReference>
<feature type="transmembrane region" description="Helical" evidence="9">
    <location>
        <begin position="562"/>
        <end position="582"/>
    </location>
</feature>
<feature type="domain" description="SecDF P1 head subdomain" evidence="13">
    <location>
        <begin position="252"/>
        <end position="357"/>
    </location>
</feature>
<name>A0A2Z4ARV5_9BACT</name>
<evidence type="ECO:0000256" key="7">
    <source>
        <dbReference type="ARBA" id="ARBA00023010"/>
    </source>
</evidence>
<evidence type="ECO:0000259" key="11">
    <source>
        <dbReference type="Pfam" id="PF02355"/>
    </source>
</evidence>
<feature type="transmembrane region" description="Helical" evidence="9">
    <location>
        <begin position="410"/>
        <end position="430"/>
    </location>
</feature>
<dbReference type="HAMAP" id="MF_01463_B">
    <property type="entry name" value="SecD_B"/>
    <property type="match status" value="1"/>
</dbReference>
<dbReference type="PANTHER" id="PTHR30081:SF1">
    <property type="entry name" value="PROTEIN TRANSLOCASE SUBUNIT SECD"/>
    <property type="match status" value="1"/>
</dbReference>
<evidence type="ECO:0000256" key="6">
    <source>
        <dbReference type="ARBA" id="ARBA00022989"/>
    </source>
</evidence>
<reference evidence="14 15" key="1">
    <citation type="submission" date="2018-06" db="EMBL/GenBank/DDBJ databases">
        <title>Draft Genome Sequence of a Novel Marine Bacterium Related to the Verrucomicrobia.</title>
        <authorList>
            <person name="Vosseberg J."/>
            <person name="Martijn J."/>
            <person name="Ettema T.J.G."/>
        </authorList>
    </citation>
    <scope>NUCLEOTIDE SEQUENCE [LARGE SCALE GENOMIC DNA]</scope>
    <source>
        <strain evidence="14">TARA_B100001123</strain>
    </source>
</reference>
<organism evidence="14 15">
    <name type="scientific">Candidatus Moanibacter tarae</name>
    <dbReference type="NCBI Taxonomy" id="2200854"/>
    <lineage>
        <taxon>Bacteria</taxon>
        <taxon>Pseudomonadati</taxon>
        <taxon>Verrucomicrobiota</taxon>
        <taxon>Opitutia</taxon>
        <taxon>Puniceicoccales</taxon>
        <taxon>Puniceicoccales incertae sedis</taxon>
        <taxon>Candidatus Moanibacter</taxon>
    </lineage>
</organism>
<keyword evidence="6 9" id="KW-1133">Transmembrane helix</keyword>
<dbReference type="NCBIfam" id="TIGR00916">
    <property type="entry name" value="2A0604s01"/>
    <property type="match status" value="2"/>
</dbReference>
<keyword evidence="8 9" id="KW-0472">Membrane</keyword>
<comment type="subunit">
    <text evidence="10">Forms a complex with SecD. Part of the essential Sec protein translocation apparatus which comprises SecA, SecYEG and auxiliary proteins SecDF. Other proteins may also be involved.</text>
</comment>
<accession>A0A2Z4ARV5</accession>
<dbReference type="PANTHER" id="PTHR30081">
    <property type="entry name" value="PROTEIN-EXPORT MEMBRANE PROTEIN SEC"/>
    <property type="match status" value="1"/>
</dbReference>
<comment type="caution">
    <text evidence="9">Lacks conserved residue(s) required for the propagation of feature annotation.</text>
</comment>
<evidence type="ECO:0000256" key="2">
    <source>
        <dbReference type="ARBA" id="ARBA00022448"/>
    </source>
</evidence>
<dbReference type="InterPro" id="IPR022645">
    <property type="entry name" value="SecD/SecF_bac"/>
</dbReference>
<feature type="transmembrane region" description="Helical" evidence="9">
    <location>
        <begin position="385"/>
        <end position="403"/>
    </location>
</feature>
<gene>
    <name evidence="14" type="primary">secDF</name>
    <name evidence="9" type="synonym">secD</name>
    <name evidence="10" type="synonym">secF</name>
    <name evidence="14" type="ORF">DF168_02086</name>
</gene>
<dbReference type="InterPro" id="IPR005665">
    <property type="entry name" value="SecF_bac"/>
</dbReference>
<evidence type="ECO:0000256" key="5">
    <source>
        <dbReference type="ARBA" id="ARBA00022927"/>
    </source>
</evidence>
<feature type="domain" description="Protein export membrane protein SecD/SecF C-terminal" evidence="11">
    <location>
        <begin position="664"/>
        <end position="842"/>
    </location>
</feature>
<feature type="domain" description="Protein export membrane protein SecD/SecF C-terminal" evidence="11">
    <location>
        <begin position="365"/>
        <end position="533"/>
    </location>
</feature>
<dbReference type="InterPro" id="IPR055344">
    <property type="entry name" value="SecD_SecF_C_bact"/>
</dbReference>
<keyword evidence="2 9" id="KW-0813">Transport</keyword>
<dbReference type="Pfam" id="PF21760">
    <property type="entry name" value="SecD_1st"/>
    <property type="match status" value="1"/>
</dbReference>
<dbReference type="PRINTS" id="PR01755">
    <property type="entry name" value="SECFTRNLCASE"/>
</dbReference>
<dbReference type="EMBL" id="CP029803">
    <property type="protein sequence ID" value="AWT60862.1"/>
    <property type="molecule type" value="Genomic_DNA"/>
</dbReference>
<evidence type="ECO:0000256" key="1">
    <source>
        <dbReference type="ARBA" id="ARBA00004651"/>
    </source>
</evidence>
<dbReference type="GO" id="GO:0065002">
    <property type="term" value="P:intracellular protein transmembrane transport"/>
    <property type="evidence" value="ECO:0007669"/>
    <property type="project" value="UniProtKB-UniRule"/>
</dbReference>
<dbReference type="InterPro" id="IPR005791">
    <property type="entry name" value="SecD"/>
</dbReference>
<dbReference type="Pfam" id="PF22599">
    <property type="entry name" value="SecDF_P1_head"/>
    <property type="match status" value="1"/>
</dbReference>
<dbReference type="Gene3D" id="1.20.1640.10">
    <property type="entry name" value="Multidrug efflux transporter AcrB transmembrane domain"/>
    <property type="match status" value="2"/>
</dbReference>
<dbReference type="Pfam" id="PF02355">
    <property type="entry name" value="SecD_SecF_C"/>
    <property type="match status" value="2"/>
</dbReference>
<dbReference type="Gene3D" id="3.30.1360.200">
    <property type="match status" value="1"/>
</dbReference>
<dbReference type="InterPro" id="IPR048631">
    <property type="entry name" value="SecD_1st"/>
</dbReference>
<evidence type="ECO:0000259" key="12">
    <source>
        <dbReference type="Pfam" id="PF21760"/>
    </source>
</evidence>
<evidence type="ECO:0000313" key="15">
    <source>
        <dbReference type="Proteomes" id="UP000247465"/>
    </source>
</evidence>
<proteinExistence type="inferred from homology"/>
<dbReference type="Pfam" id="PF07549">
    <property type="entry name" value="Sec_GG"/>
    <property type="match status" value="1"/>
</dbReference>
<dbReference type="Gene3D" id="3.30.70.3400">
    <property type="match status" value="1"/>
</dbReference>
<dbReference type="InterPro" id="IPR054384">
    <property type="entry name" value="SecDF_P1_head"/>
</dbReference>
<feature type="transmembrane region" description="Helical" evidence="9">
    <location>
        <begin position="705"/>
        <end position="726"/>
    </location>
</feature>
<evidence type="ECO:0000256" key="9">
    <source>
        <dbReference type="HAMAP-Rule" id="MF_01463"/>
    </source>
</evidence>
<feature type="transmembrane region" description="Helical" evidence="9">
    <location>
        <begin position="814"/>
        <end position="840"/>
    </location>
</feature>
<dbReference type="GO" id="GO:0015450">
    <property type="term" value="F:protein-transporting ATPase activity"/>
    <property type="evidence" value="ECO:0007669"/>
    <property type="project" value="InterPro"/>
</dbReference>
<comment type="subcellular location">
    <subcellularLocation>
        <location evidence="1 9">Cell membrane</location>
        <topology evidence="1 9">Multi-pass membrane protein</topology>
    </subcellularLocation>
</comment>
<dbReference type="GO" id="GO:0005886">
    <property type="term" value="C:plasma membrane"/>
    <property type="evidence" value="ECO:0007669"/>
    <property type="project" value="UniProtKB-SubCell"/>
</dbReference>
<evidence type="ECO:0000313" key="14">
    <source>
        <dbReference type="EMBL" id="AWT60862.1"/>
    </source>
</evidence>
<dbReference type="InterPro" id="IPR022646">
    <property type="entry name" value="SecD/SecF_CS"/>
</dbReference>
<feature type="domain" description="Protein translocase subunit SecDF P1" evidence="12">
    <location>
        <begin position="162"/>
        <end position="221"/>
    </location>
</feature>
<feature type="transmembrane region" description="Helical" evidence="9">
    <location>
        <begin position="786"/>
        <end position="808"/>
    </location>
</feature>
<dbReference type="NCBIfam" id="TIGR00966">
    <property type="entry name" value="transloc_SecF"/>
    <property type="match status" value="1"/>
</dbReference>
<evidence type="ECO:0000256" key="4">
    <source>
        <dbReference type="ARBA" id="ARBA00022692"/>
    </source>
</evidence>
<evidence type="ECO:0000256" key="10">
    <source>
        <dbReference type="HAMAP-Rule" id="MF_01464"/>
    </source>
</evidence>
<dbReference type="SUPFAM" id="SSF82866">
    <property type="entry name" value="Multidrug efflux transporter AcrB transmembrane domain"/>
    <property type="match status" value="2"/>
</dbReference>
<dbReference type="GO" id="GO:0006605">
    <property type="term" value="P:protein targeting"/>
    <property type="evidence" value="ECO:0007669"/>
    <property type="project" value="UniProtKB-UniRule"/>
</dbReference>
<dbReference type="KEGG" id="mtar:DF168_02086"/>
<sequence length="868" mass="94871">MAGSIIWKSALAMAILAWAILNIIPVQDSPFDSFILSQATAELEEFKQLHERAITQVSAGEANSFFIAFRNILKNEKIDLQKFFPEINARDIRNLEKRNQILLDELRLRSKGKIKPGLDLKGGVSVTYRVKDTENAEINLGVGEREELTAAEKEFFREAELNKAVEILRKRVDGFGVAEPVIRLIGDKHIEVQLPGLELSKDPGMVADIGKPALLVFSLVHRTAVPSLEQDPPIGYRSMVELREDRKTGQITQTPYYIKKIPEMEGDIIDEAFAAPTEFGSFRVLLRFTSDGEEAFASATRRIAEENERTQTVGQLAIILDGELYSAPTVREEIRGGAEISGQFTQREAQELSNVLNNPLKIGLEVDELNDIGPTMAADARDSSFTAFQIGACVVIGFMLLYYMSAGMIAVISVIINIVIVFGTLSSFGATITLPGVAALVLTLGMAVDANILIFERIREELREGKTLPAALVSGYDKALSTIVDANVTTLITASILIWLGSGPVRGFGVTLAIGIISSIFCALIVSRALLELIINTGFVKSMMKKSLFRIEGVPFLSYRKIAFQSSWVVVLIGIGAIAVNWNQIFGIDFLGGDELTVNFETKLTSQEIDAVAQNNDLGEINTLSQTSLGQAKETLKIQTEGKRGGEVFQALNNAFPDAGLELLGKSEISPSVGNEIKIGAVLSVILALLAILVYVALRFEIGYGIGAVIATVHDIFMSIGLYVLLGMGGIGSGQFTAPMVAAVLMIIGYSLNDTIVVFDRIREELTLNPGTRLERIVNVAINRTLARTILTSITTLLATCPLFLFGAGVVVDFALVFIIGIFTGTFSSIFIASPVFFWWHKGDRRHVEERGDMLPKYEWETSKKNVT</sequence>
<dbReference type="GO" id="GO:0043952">
    <property type="term" value="P:protein transport by the Sec complex"/>
    <property type="evidence" value="ECO:0007669"/>
    <property type="project" value="UniProtKB-UniRule"/>
</dbReference>
<feature type="transmembrane region" description="Helical" evidence="9">
    <location>
        <begin position="738"/>
        <end position="759"/>
    </location>
</feature>
<evidence type="ECO:0000256" key="3">
    <source>
        <dbReference type="ARBA" id="ARBA00022475"/>
    </source>
</evidence>
<keyword evidence="7 9" id="KW-0811">Translocation</keyword>
<dbReference type="InterPro" id="IPR022813">
    <property type="entry name" value="SecD/SecF_arch_bac"/>
</dbReference>
<feature type="transmembrane region" description="Helical" evidence="9">
    <location>
        <begin position="679"/>
        <end position="698"/>
    </location>
</feature>
<comment type="function">
    <text evidence="9">Part of the Sec protein translocase complex. Interacts with the SecYEG preprotein conducting channel. SecDF uses the proton motive force (PMF) to complete protein translocation after the ATP-dependent function of SecA.</text>
</comment>
<feature type="transmembrane region" description="Helical" evidence="9">
    <location>
        <begin position="479"/>
        <end position="500"/>
    </location>
</feature>
<dbReference type="NCBIfam" id="TIGR01129">
    <property type="entry name" value="secD"/>
    <property type="match status" value="1"/>
</dbReference>
<feature type="transmembrane region" description="Helical" evidence="9">
    <location>
        <begin position="512"/>
        <end position="541"/>
    </location>
</feature>
<comment type="subunit">
    <text evidence="9">Forms a complex with SecF. Part of the essential Sec protein translocation apparatus which comprises SecA, SecYEG and auxiliary proteins SecDF. Other proteins may also be involved.</text>
</comment>